<evidence type="ECO:0008006" key="3">
    <source>
        <dbReference type="Google" id="ProtNLM"/>
    </source>
</evidence>
<proteinExistence type="predicted"/>
<evidence type="ECO:0000313" key="2">
    <source>
        <dbReference type="Proteomes" id="UP000266861"/>
    </source>
</evidence>
<comment type="caution">
    <text evidence="1">The sequence shown here is derived from an EMBL/GenBank/DDBJ whole genome shotgun (WGS) entry which is preliminary data.</text>
</comment>
<keyword evidence="2" id="KW-1185">Reference proteome</keyword>
<sequence>MSDKENEVLVNKNEIYKENEISVSEDEPYFRNILGSEFEDYNSDLPLISTLIEIKEGTKFISMPIAIHFIEQHARPKNFAIFKYKNETFPDGTSRKRVLKCDLGGRYKEKLLRPALGKKKNKGSKKQGCIWQINITRKFNSPIVTITTFNNEHNYIPAAQIPNYFGIMAAKICQNYLGPEG</sequence>
<gene>
    <name evidence="1" type="ORF">Glove_359g41</name>
</gene>
<protein>
    <recommendedName>
        <fullName evidence="3">FAR1 domain-containing protein</fullName>
    </recommendedName>
</protein>
<organism evidence="1 2">
    <name type="scientific">Diversispora epigaea</name>
    <dbReference type="NCBI Taxonomy" id="1348612"/>
    <lineage>
        <taxon>Eukaryota</taxon>
        <taxon>Fungi</taxon>
        <taxon>Fungi incertae sedis</taxon>
        <taxon>Mucoromycota</taxon>
        <taxon>Glomeromycotina</taxon>
        <taxon>Glomeromycetes</taxon>
        <taxon>Diversisporales</taxon>
        <taxon>Diversisporaceae</taxon>
        <taxon>Diversispora</taxon>
    </lineage>
</organism>
<dbReference type="Proteomes" id="UP000266861">
    <property type="component" value="Unassembled WGS sequence"/>
</dbReference>
<dbReference type="AlphaFoldDB" id="A0A397HHU9"/>
<dbReference type="OrthoDB" id="2402705at2759"/>
<name>A0A397HHU9_9GLOM</name>
<evidence type="ECO:0000313" key="1">
    <source>
        <dbReference type="EMBL" id="RHZ60060.1"/>
    </source>
</evidence>
<accession>A0A397HHU9</accession>
<dbReference type="EMBL" id="PQFF01000326">
    <property type="protein sequence ID" value="RHZ60060.1"/>
    <property type="molecule type" value="Genomic_DNA"/>
</dbReference>
<dbReference type="STRING" id="1348612.A0A397HHU9"/>
<reference evidence="1 2" key="1">
    <citation type="submission" date="2018-08" db="EMBL/GenBank/DDBJ databases">
        <title>Genome and evolution of the arbuscular mycorrhizal fungus Diversispora epigaea (formerly Glomus versiforme) and its bacterial endosymbionts.</title>
        <authorList>
            <person name="Sun X."/>
            <person name="Fei Z."/>
            <person name="Harrison M."/>
        </authorList>
    </citation>
    <scope>NUCLEOTIDE SEQUENCE [LARGE SCALE GENOMIC DNA]</scope>
    <source>
        <strain evidence="1 2">IT104</strain>
    </source>
</reference>